<dbReference type="EMBL" id="JAFEMC010000001">
    <property type="protein sequence ID" value="MBM6575058.1"/>
    <property type="molecule type" value="Genomic_DNA"/>
</dbReference>
<protein>
    <submittedName>
        <fullName evidence="14">TonB-dependent receptor</fullName>
    </submittedName>
</protein>
<evidence type="ECO:0000256" key="9">
    <source>
        <dbReference type="RuleBase" id="RU003357"/>
    </source>
</evidence>
<keyword evidence="6 8" id="KW-0472">Membrane</keyword>
<dbReference type="Pfam" id="PF07715">
    <property type="entry name" value="Plug"/>
    <property type="match status" value="1"/>
</dbReference>
<dbReference type="PANTHER" id="PTHR40980">
    <property type="entry name" value="PLUG DOMAIN-CONTAINING PROTEIN"/>
    <property type="match status" value="1"/>
</dbReference>
<keyword evidence="3 8" id="KW-1134">Transmembrane beta strand</keyword>
<evidence type="ECO:0000259" key="12">
    <source>
        <dbReference type="Pfam" id="PF00593"/>
    </source>
</evidence>
<gene>
    <name evidence="14" type="ORF">ILT43_01640</name>
</gene>
<sequence>MASTRSFSFGATLNLTASAGALGAALLLIGTGSAQAQQTTAVPDPASSSSTAANPNEAASAPDQQAANAAVTGDVTPAQNEAVAQAAAQTVQDAGGTQEDAEIVVTGFRRSLENAVAEKKTRDQVIESVSAEDIGKLPDASIAESIARLPGVTSQRIAGRSNSISIRGFAPDFSTTLLNGREQTSTGDNRAVEYDQYPAEVVNQVLIYKTANAGLIGQGLSGTVDLRTIRPLEYGRRVFSVGARGTYADAGKLNAGSKDLGYRATATYVDQFANDTVGVALSASYLDEPYQIQEFNAWGYATGTRVGDTAQTSVIGGSKSYVTSTTLKRLGISGTLQWKPIPELVTTFDGFFSDFKDDQIKRGIELPLAFGGGSGTIFNPTQTNSTVSNGLITSGTFENVQGVVRNDAFERKAKLYSFGYNAKYTGDDGWNAQIDVSYSRTNRRELSFESYSGTGYGQALGATDNIGFTSGNSGTFFDPTLDYSDPNLILLTDPLGWGGANAQAAYLNDREVTDSIRQYRTEIEKEIDSPISAMRFGLNYTRHSKSLVPNEFILRLANGALQQRIPDKYIKESTDQSYLGLGPMLSYDPRELLADGIFGATPNFNQDVATKAFRVREDLMTAYVQSDLRVPVGTAELTGNAGVQVVHTEQKSSGLVSNGVGFNNVTRGDDYFDVLPSINLSLRLANDIVIRAAAARQMQRPRMDDMRVALGYGFDANQQILNGSGGNPYLRPIRSNSYDVTIEKYFGNRGYLAAQGFYKDLKSFVYNQETAFNYSGYTLPTTAPANTPLIGLATIPINGEGGSIYGAELAGTLPLGEIVKFLDGFGVTGGGSYTKTKIVPTPGGNAEDIPGYSRWVANGTAYFEKWGLNMRGSVRYRSTFVGELSGFAANRVRRRALDELIVDAQIGYDFSGGMFNGLSVYVQGQNLTDEPFVTLNGGVRNQVIDYQKYGRRYLAGFSYKF</sequence>
<evidence type="ECO:0000256" key="4">
    <source>
        <dbReference type="ARBA" id="ARBA00022692"/>
    </source>
</evidence>
<keyword evidence="2 8" id="KW-0813">Transport</keyword>
<evidence type="ECO:0000256" key="3">
    <source>
        <dbReference type="ARBA" id="ARBA00022452"/>
    </source>
</evidence>
<accession>A0ABS2D3C0</accession>
<dbReference type="Gene3D" id="2.170.130.10">
    <property type="entry name" value="TonB-dependent receptor, plug domain"/>
    <property type="match status" value="1"/>
</dbReference>
<evidence type="ECO:0000256" key="1">
    <source>
        <dbReference type="ARBA" id="ARBA00004571"/>
    </source>
</evidence>
<dbReference type="CDD" id="cd01347">
    <property type="entry name" value="ligand_gated_channel"/>
    <property type="match status" value="1"/>
</dbReference>
<evidence type="ECO:0000256" key="7">
    <source>
        <dbReference type="ARBA" id="ARBA00023237"/>
    </source>
</evidence>
<dbReference type="SUPFAM" id="SSF56935">
    <property type="entry name" value="Porins"/>
    <property type="match status" value="1"/>
</dbReference>
<comment type="similarity">
    <text evidence="8 9">Belongs to the TonB-dependent receptor family.</text>
</comment>
<keyword evidence="5 9" id="KW-0798">TonB box</keyword>
<feature type="domain" description="TonB-dependent receptor-like beta-barrel" evidence="12">
    <location>
        <begin position="381"/>
        <end position="927"/>
    </location>
</feature>
<evidence type="ECO:0000313" key="14">
    <source>
        <dbReference type="EMBL" id="MBM6575058.1"/>
    </source>
</evidence>
<evidence type="ECO:0000256" key="10">
    <source>
        <dbReference type="SAM" id="MobiDB-lite"/>
    </source>
</evidence>
<dbReference type="InterPro" id="IPR037066">
    <property type="entry name" value="Plug_dom_sf"/>
</dbReference>
<dbReference type="PANTHER" id="PTHR40980:SF3">
    <property type="entry name" value="TONB-DEPENDENT RECEPTOR-LIKE BETA-BARREL DOMAIN-CONTAINING PROTEIN"/>
    <property type="match status" value="1"/>
</dbReference>
<dbReference type="RefSeq" id="WP_204193560.1">
    <property type="nucleotide sequence ID" value="NZ_JAFEMC010000001.1"/>
</dbReference>
<evidence type="ECO:0000313" key="15">
    <source>
        <dbReference type="Proteomes" id="UP000763641"/>
    </source>
</evidence>
<evidence type="ECO:0000256" key="8">
    <source>
        <dbReference type="PROSITE-ProRule" id="PRU01360"/>
    </source>
</evidence>
<dbReference type="Pfam" id="PF00593">
    <property type="entry name" value="TonB_dep_Rec_b-barrel"/>
    <property type="match status" value="1"/>
</dbReference>
<evidence type="ECO:0000256" key="6">
    <source>
        <dbReference type="ARBA" id="ARBA00023136"/>
    </source>
</evidence>
<feature type="signal peptide" evidence="11">
    <location>
        <begin position="1"/>
        <end position="36"/>
    </location>
</feature>
<keyword evidence="15" id="KW-1185">Reference proteome</keyword>
<keyword evidence="14" id="KW-0675">Receptor</keyword>
<dbReference type="InterPro" id="IPR012910">
    <property type="entry name" value="Plug_dom"/>
</dbReference>
<dbReference type="PROSITE" id="PS52016">
    <property type="entry name" value="TONB_DEPENDENT_REC_3"/>
    <property type="match status" value="1"/>
</dbReference>
<dbReference type="InterPro" id="IPR039426">
    <property type="entry name" value="TonB-dep_rcpt-like"/>
</dbReference>
<dbReference type="Gene3D" id="2.40.170.20">
    <property type="entry name" value="TonB-dependent receptor, beta-barrel domain"/>
    <property type="match status" value="1"/>
</dbReference>
<evidence type="ECO:0000256" key="5">
    <source>
        <dbReference type="ARBA" id="ARBA00023077"/>
    </source>
</evidence>
<dbReference type="InterPro" id="IPR010104">
    <property type="entry name" value="TonB_rcpt_bac"/>
</dbReference>
<reference evidence="14 15" key="1">
    <citation type="submission" date="2020-12" db="EMBL/GenBank/DDBJ databases">
        <title>Sphingomonas sp.</title>
        <authorList>
            <person name="Kim M.K."/>
        </authorList>
    </citation>
    <scope>NUCLEOTIDE SEQUENCE [LARGE SCALE GENOMIC DNA]</scope>
    <source>
        <strain evidence="14 15">BT552</strain>
    </source>
</reference>
<keyword evidence="11" id="KW-0732">Signal</keyword>
<evidence type="ECO:0000256" key="2">
    <source>
        <dbReference type="ARBA" id="ARBA00022448"/>
    </source>
</evidence>
<evidence type="ECO:0000256" key="11">
    <source>
        <dbReference type="SAM" id="SignalP"/>
    </source>
</evidence>
<name>A0ABS2D3C0_9SPHN</name>
<dbReference type="InterPro" id="IPR036942">
    <property type="entry name" value="Beta-barrel_TonB_sf"/>
</dbReference>
<proteinExistence type="inferred from homology"/>
<dbReference type="InterPro" id="IPR000531">
    <property type="entry name" value="Beta-barrel_TonB"/>
</dbReference>
<evidence type="ECO:0000259" key="13">
    <source>
        <dbReference type="Pfam" id="PF07715"/>
    </source>
</evidence>
<dbReference type="NCBIfam" id="TIGR01782">
    <property type="entry name" value="TonB-Xanth-Caul"/>
    <property type="match status" value="1"/>
</dbReference>
<comment type="caution">
    <text evidence="14">The sequence shown here is derived from an EMBL/GenBank/DDBJ whole genome shotgun (WGS) entry which is preliminary data.</text>
</comment>
<comment type="subcellular location">
    <subcellularLocation>
        <location evidence="1 8">Cell outer membrane</location>
        <topology evidence="1 8">Multi-pass membrane protein</topology>
    </subcellularLocation>
</comment>
<feature type="domain" description="TonB-dependent receptor plug" evidence="13">
    <location>
        <begin position="122"/>
        <end position="222"/>
    </location>
</feature>
<dbReference type="Proteomes" id="UP000763641">
    <property type="component" value="Unassembled WGS sequence"/>
</dbReference>
<keyword evidence="7 8" id="KW-0998">Cell outer membrane</keyword>
<keyword evidence="4 8" id="KW-0812">Transmembrane</keyword>
<organism evidence="14 15">
    <name type="scientific">Sphingomonas longa</name>
    <dbReference type="NCBI Taxonomy" id="2778730"/>
    <lineage>
        <taxon>Bacteria</taxon>
        <taxon>Pseudomonadati</taxon>
        <taxon>Pseudomonadota</taxon>
        <taxon>Alphaproteobacteria</taxon>
        <taxon>Sphingomonadales</taxon>
        <taxon>Sphingomonadaceae</taxon>
        <taxon>Sphingomonas</taxon>
    </lineage>
</organism>
<feature type="chain" id="PRO_5047250609" evidence="11">
    <location>
        <begin position="37"/>
        <end position="961"/>
    </location>
</feature>
<feature type="region of interest" description="Disordered" evidence="10">
    <location>
        <begin position="38"/>
        <end position="70"/>
    </location>
</feature>